<dbReference type="Proteomes" id="UP001292252">
    <property type="component" value="Unassembled WGS sequence"/>
</dbReference>
<protein>
    <recommendedName>
        <fullName evidence="3">Phage protein</fullName>
    </recommendedName>
</protein>
<organism evidence="1 2">
    <name type="scientific">Bacillus thuringiensis</name>
    <dbReference type="NCBI Taxonomy" id="1428"/>
    <lineage>
        <taxon>Bacteria</taxon>
        <taxon>Bacillati</taxon>
        <taxon>Bacillota</taxon>
        <taxon>Bacilli</taxon>
        <taxon>Bacillales</taxon>
        <taxon>Bacillaceae</taxon>
        <taxon>Bacillus</taxon>
        <taxon>Bacillus cereus group</taxon>
    </lineage>
</organism>
<evidence type="ECO:0000313" key="1">
    <source>
        <dbReference type="EMBL" id="MDZ5475818.1"/>
    </source>
</evidence>
<evidence type="ECO:0000313" key="2">
    <source>
        <dbReference type="Proteomes" id="UP001292252"/>
    </source>
</evidence>
<evidence type="ECO:0008006" key="3">
    <source>
        <dbReference type="Google" id="ProtNLM"/>
    </source>
</evidence>
<proteinExistence type="predicted"/>
<name>A0AAW9JB48_BACTU</name>
<dbReference type="RefSeq" id="WP_267239558.1">
    <property type="nucleotide sequence ID" value="NZ_JAXOTW010000002.1"/>
</dbReference>
<accession>A0AAW9JB48</accession>
<dbReference type="EMBL" id="JAXOTW010000002">
    <property type="protein sequence ID" value="MDZ5475818.1"/>
    <property type="molecule type" value="Genomic_DNA"/>
</dbReference>
<reference evidence="1" key="1">
    <citation type="submission" date="2023-12" db="EMBL/GenBank/DDBJ databases">
        <title>Genome sequence of Bacillus thuringiensis strain SS10.</title>
        <authorList>
            <person name="Rouis S."/>
        </authorList>
    </citation>
    <scope>NUCLEOTIDE SEQUENCE</scope>
    <source>
        <strain evidence="1">SS10</strain>
    </source>
</reference>
<gene>
    <name evidence="1" type="ORF">U2F49_05800</name>
</gene>
<dbReference type="AlphaFoldDB" id="A0AAW9JB48"/>
<sequence length="42" mass="4810">MKVETVGTLDCETFAKVLISIVRENALKNKEEETEDPKDKEE</sequence>
<comment type="caution">
    <text evidence="1">The sequence shown here is derived from an EMBL/GenBank/DDBJ whole genome shotgun (WGS) entry which is preliminary data.</text>
</comment>